<dbReference type="Ensembl" id="ENSSSCT00015092706.1">
    <property type="protein sequence ID" value="ENSSSCP00015037902.1"/>
    <property type="gene ID" value="ENSSSCG00015069261.1"/>
</dbReference>
<evidence type="ECO:0000313" key="2">
    <source>
        <dbReference type="Ensembl" id="ENSSSCP00015037902.1"/>
    </source>
</evidence>
<evidence type="ECO:0000313" key="3">
    <source>
        <dbReference type="Proteomes" id="UP000694726"/>
    </source>
</evidence>
<keyword evidence="1" id="KW-0812">Transmembrane</keyword>
<dbReference type="AlphaFoldDB" id="A0A8D0PQY1"/>
<dbReference type="Proteomes" id="UP000694726">
    <property type="component" value="Unplaced"/>
</dbReference>
<sequence length="113" mass="12892">MPKSGMAGSYGSSMYRFLRYLHTFLYSGRTSLHSHRQCRRVPFSPHPFQHLLFVNLLMMAIMAGVRGYLMVGLICISLTISDVEHFFMCLLAIFVSSLEKCLFMSFAVGLSQR</sequence>
<keyword evidence="1" id="KW-0472">Membrane</keyword>
<feature type="transmembrane region" description="Helical" evidence="1">
    <location>
        <begin position="52"/>
        <end position="79"/>
    </location>
</feature>
<feature type="transmembrane region" description="Helical" evidence="1">
    <location>
        <begin position="85"/>
        <end position="110"/>
    </location>
</feature>
<evidence type="ECO:0000256" key="1">
    <source>
        <dbReference type="SAM" id="Phobius"/>
    </source>
</evidence>
<reference evidence="2" key="1">
    <citation type="submission" date="2025-08" db="UniProtKB">
        <authorList>
            <consortium name="Ensembl"/>
        </authorList>
    </citation>
    <scope>IDENTIFICATION</scope>
</reference>
<proteinExistence type="predicted"/>
<organism evidence="2 3">
    <name type="scientific">Sus scrofa</name>
    <name type="common">Pig</name>
    <dbReference type="NCBI Taxonomy" id="9823"/>
    <lineage>
        <taxon>Eukaryota</taxon>
        <taxon>Metazoa</taxon>
        <taxon>Chordata</taxon>
        <taxon>Craniata</taxon>
        <taxon>Vertebrata</taxon>
        <taxon>Euteleostomi</taxon>
        <taxon>Mammalia</taxon>
        <taxon>Eutheria</taxon>
        <taxon>Laurasiatheria</taxon>
        <taxon>Artiodactyla</taxon>
        <taxon>Suina</taxon>
        <taxon>Suidae</taxon>
        <taxon>Sus</taxon>
    </lineage>
</organism>
<accession>A0A8D0PQY1</accession>
<keyword evidence="1" id="KW-1133">Transmembrane helix</keyword>
<protein>
    <submittedName>
        <fullName evidence="2">Uncharacterized protein</fullName>
    </submittedName>
</protein>
<name>A0A8D0PQY1_PIG</name>